<comment type="caution">
    <text evidence="5">The sequence shown here is derived from an EMBL/GenBank/DDBJ whole genome shotgun (WGS) entry which is preliminary data.</text>
</comment>
<evidence type="ECO:0000313" key="5">
    <source>
        <dbReference type="EMBL" id="SMP94821.1"/>
    </source>
</evidence>
<keyword evidence="2" id="KW-0328">Glycosyltransferase</keyword>
<dbReference type="InterPro" id="IPR029044">
    <property type="entry name" value="Nucleotide-diphossugar_trans"/>
</dbReference>
<feature type="domain" description="Glycosyltransferase 2-like" evidence="4">
    <location>
        <begin position="5"/>
        <end position="163"/>
    </location>
</feature>
<dbReference type="RefSeq" id="WP_283417327.1">
    <property type="nucleotide sequence ID" value="NZ_FXUO01000006.1"/>
</dbReference>
<dbReference type="Pfam" id="PF00535">
    <property type="entry name" value="Glycos_transf_2"/>
    <property type="match status" value="1"/>
</dbReference>
<proteinExistence type="inferred from homology"/>
<gene>
    <name evidence="5" type="ORF">SAMN05421679_106144</name>
</gene>
<dbReference type="Proteomes" id="UP001158050">
    <property type="component" value="Unassembled WGS sequence"/>
</dbReference>
<dbReference type="PANTHER" id="PTHR43179:SF12">
    <property type="entry name" value="GALACTOFURANOSYLTRANSFERASE GLFT2"/>
    <property type="match status" value="1"/>
</dbReference>
<accession>A0ABY1R5B1</accession>
<sequence length="291" mass="34281">MKDISIIIVTYNSQDLILDCVKSIYQYLDIPESNLEVIIVDNSNFDNNKKLRDTLEPYSDKVIIYDNPKNGGYGQGNNIGINNAKGKICCVMNPDVRFSMPLIKNSIDFFSRNNTLALLSYKQRSSSDISFYIKPESRPSIGNAVWTKIINKLNLFSIKHNYLSGAFFFTDKAKFQEIGMFDEAIFLYHEEPDISNRIIKKNYNIIFDPSKEYIHLTENRGLNEKAFYEELKSLDYYIKKYHLDRKNIFSKYFSDYKFNLFLFKILNRKERILKTEQEIKIINNFKNKQNN</sequence>
<keyword evidence="6" id="KW-1185">Reference proteome</keyword>
<evidence type="ECO:0000259" key="4">
    <source>
        <dbReference type="Pfam" id="PF00535"/>
    </source>
</evidence>
<dbReference type="PANTHER" id="PTHR43179">
    <property type="entry name" value="RHAMNOSYLTRANSFERASE WBBL"/>
    <property type="match status" value="1"/>
</dbReference>
<comment type="similarity">
    <text evidence="1">Belongs to the glycosyltransferase 2 family.</text>
</comment>
<evidence type="ECO:0000313" key="6">
    <source>
        <dbReference type="Proteomes" id="UP001158050"/>
    </source>
</evidence>
<name>A0ABY1R5B1_9FLAO</name>
<reference evidence="5 6" key="1">
    <citation type="submission" date="2017-05" db="EMBL/GenBank/DDBJ databases">
        <authorList>
            <person name="Varghese N."/>
            <person name="Submissions S."/>
        </authorList>
    </citation>
    <scope>NUCLEOTIDE SEQUENCE [LARGE SCALE GENOMIC DNA]</scope>
    <source>
        <strain evidence="5 6">DSM 18015</strain>
    </source>
</reference>
<dbReference type="EMBL" id="FXUO01000006">
    <property type="protein sequence ID" value="SMP94821.1"/>
    <property type="molecule type" value="Genomic_DNA"/>
</dbReference>
<evidence type="ECO:0000256" key="2">
    <source>
        <dbReference type="ARBA" id="ARBA00022676"/>
    </source>
</evidence>
<dbReference type="SUPFAM" id="SSF53448">
    <property type="entry name" value="Nucleotide-diphospho-sugar transferases"/>
    <property type="match status" value="1"/>
</dbReference>
<dbReference type="InterPro" id="IPR001173">
    <property type="entry name" value="Glyco_trans_2-like"/>
</dbReference>
<dbReference type="Gene3D" id="3.90.550.10">
    <property type="entry name" value="Spore Coat Polysaccharide Biosynthesis Protein SpsA, Chain A"/>
    <property type="match status" value="1"/>
</dbReference>
<evidence type="ECO:0000256" key="1">
    <source>
        <dbReference type="ARBA" id="ARBA00006739"/>
    </source>
</evidence>
<keyword evidence="3" id="KW-0808">Transferase</keyword>
<organism evidence="5 6">
    <name type="scientific">Epilithonimonas pallida</name>
    <dbReference type="NCBI Taxonomy" id="373671"/>
    <lineage>
        <taxon>Bacteria</taxon>
        <taxon>Pseudomonadati</taxon>
        <taxon>Bacteroidota</taxon>
        <taxon>Flavobacteriia</taxon>
        <taxon>Flavobacteriales</taxon>
        <taxon>Weeksellaceae</taxon>
        <taxon>Chryseobacterium group</taxon>
        <taxon>Epilithonimonas</taxon>
    </lineage>
</organism>
<evidence type="ECO:0000256" key="3">
    <source>
        <dbReference type="ARBA" id="ARBA00022679"/>
    </source>
</evidence>
<protein>
    <submittedName>
        <fullName evidence="5">Glycosyltransferase, GT2 family</fullName>
    </submittedName>
</protein>